<dbReference type="Proteomes" id="UP001443914">
    <property type="component" value="Unassembled WGS sequence"/>
</dbReference>
<dbReference type="PANTHER" id="PTHR21576">
    <property type="entry name" value="UNCHARACTERIZED NODULIN-LIKE PROTEIN"/>
    <property type="match status" value="1"/>
</dbReference>
<dbReference type="EMBL" id="JBDFQZ010000014">
    <property type="protein sequence ID" value="KAK9665011.1"/>
    <property type="molecule type" value="Genomic_DNA"/>
</dbReference>
<keyword evidence="6" id="KW-0732">Signal</keyword>
<dbReference type="Pfam" id="PF23262">
    <property type="entry name" value="NFD4_C"/>
    <property type="match status" value="1"/>
</dbReference>
<feature type="transmembrane region" description="Helical" evidence="5">
    <location>
        <begin position="493"/>
        <end position="512"/>
    </location>
</feature>
<feature type="transmembrane region" description="Helical" evidence="5">
    <location>
        <begin position="353"/>
        <end position="374"/>
    </location>
</feature>
<gene>
    <name evidence="9" type="ORF">RND81_14G084000</name>
</gene>
<feature type="transmembrane region" description="Helical" evidence="5">
    <location>
        <begin position="140"/>
        <end position="161"/>
    </location>
</feature>
<feature type="transmembrane region" description="Helical" evidence="5">
    <location>
        <begin position="454"/>
        <end position="473"/>
    </location>
</feature>
<accession>A0AAW1GRQ3</accession>
<feature type="transmembrane region" description="Helical" evidence="5">
    <location>
        <begin position="173"/>
        <end position="191"/>
    </location>
</feature>
<feature type="transmembrane region" description="Helical" evidence="5">
    <location>
        <begin position="386"/>
        <end position="408"/>
    </location>
</feature>
<protein>
    <recommendedName>
        <fullName evidence="11">Nodulin-like protein</fullName>
    </recommendedName>
</protein>
<dbReference type="AlphaFoldDB" id="A0AAW1GRQ3"/>
<feature type="transmembrane region" description="Helical" evidence="5">
    <location>
        <begin position="203"/>
        <end position="223"/>
    </location>
</feature>
<comment type="subcellular location">
    <subcellularLocation>
        <location evidence="1">Membrane</location>
        <topology evidence="1">Multi-pass membrane protein</topology>
    </subcellularLocation>
</comment>
<feature type="signal peptide" evidence="6">
    <location>
        <begin position="1"/>
        <end position="24"/>
    </location>
</feature>
<evidence type="ECO:0000313" key="10">
    <source>
        <dbReference type="Proteomes" id="UP001443914"/>
    </source>
</evidence>
<feature type="transmembrane region" description="Helical" evidence="5">
    <location>
        <begin position="420"/>
        <end position="442"/>
    </location>
</feature>
<evidence type="ECO:0000256" key="3">
    <source>
        <dbReference type="ARBA" id="ARBA00022989"/>
    </source>
</evidence>
<reference evidence="9" key="1">
    <citation type="submission" date="2024-03" db="EMBL/GenBank/DDBJ databases">
        <title>WGS assembly of Saponaria officinalis var. Norfolk2.</title>
        <authorList>
            <person name="Jenkins J."/>
            <person name="Shu S."/>
            <person name="Grimwood J."/>
            <person name="Barry K."/>
            <person name="Goodstein D."/>
            <person name="Schmutz J."/>
            <person name="Leebens-Mack J."/>
            <person name="Osbourn A."/>
        </authorList>
    </citation>
    <scope>NUCLEOTIDE SEQUENCE [LARGE SCALE GENOMIC DNA]</scope>
    <source>
        <strain evidence="9">JIC</strain>
    </source>
</reference>
<feature type="domain" description="Nodulin-like" evidence="7">
    <location>
        <begin position="9"/>
        <end position="254"/>
    </location>
</feature>
<dbReference type="InterPro" id="IPR010658">
    <property type="entry name" value="Nodulin-like"/>
</dbReference>
<evidence type="ECO:0000256" key="6">
    <source>
        <dbReference type="SAM" id="SignalP"/>
    </source>
</evidence>
<sequence length="523" mass="56801">MGGKTTSLQWLSLVGVIWLQSINGTNSNFPAYSSELKKLLSLSQLQLNNLALASDAGKLFGCFAGFAAIYLPLWVILLIGSSLGFLGYGIQYLFLTHHISSLSFAHFFFLTVLAGNSICWINTVCYLVTIRNFPFHRQAAAGLTTSYLGLSPVVYTAVVGAISSTPLQSAQHYLLFSSVFPLLVSLVAAPFMRSVATAEATSLETGFVTLFMITVATGIYAVATNLGPMSAMSSPWFNVIGVGVCLTLPLLVPVAECLRDILGRVCIINREVRVCDETPAPLRGVEEFETNTRKLEVDDRGAEKKIWAVENIGVKLMVTRLNFWLYFFIYLCGATLGLVYLNNLGQIADSRGYSKTSSLVSLASAFVFFGRLLPSFVDYAYSRKKLMISGPTSIVAAMVPMSGAFFLLRNGSNVSLHVSTAIIGFCTGAITTISVSTTTELFGVENFGVNHNVVIANIPMGSFLFGGVAAIVYRNKGDRDGKCMGLQCYNLVFMSWGSLCLLGTALALLLHFRTRKFYSQLRS</sequence>
<comment type="caution">
    <text evidence="9">The sequence shown here is derived from an EMBL/GenBank/DDBJ whole genome shotgun (WGS) entry which is preliminary data.</text>
</comment>
<dbReference type="PANTHER" id="PTHR21576:SF11">
    <property type="entry name" value="MAJOR FACILITATOR SUPERFAMILY PROTEIN"/>
    <property type="match status" value="1"/>
</dbReference>
<evidence type="ECO:0008006" key="11">
    <source>
        <dbReference type="Google" id="ProtNLM"/>
    </source>
</evidence>
<feature type="transmembrane region" description="Helical" evidence="5">
    <location>
        <begin position="76"/>
        <end position="95"/>
    </location>
</feature>
<dbReference type="Pfam" id="PF06813">
    <property type="entry name" value="Nodulin-like"/>
    <property type="match status" value="1"/>
</dbReference>
<keyword evidence="3 5" id="KW-1133">Transmembrane helix</keyword>
<evidence type="ECO:0000256" key="5">
    <source>
        <dbReference type="SAM" id="Phobius"/>
    </source>
</evidence>
<evidence type="ECO:0000256" key="2">
    <source>
        <dbReference type="ARBA" id="ARBA00022692"/>
    </source>
</evidence>
<dbReference type="InterPro" id="IPR036259">
    <property type="entry name" value="MFS_trans_sf"/>
</dbReference>
<organism evidence="9 10">
    <name type="scientific">Saponaria officinalis</name>
    <name type="common">Common soapwort</name>
    <name type="synonym">Lychnis saponaria</name>
    <dbReference type="NCBI Taxonomy" id="3572"/>
    <lineage>
        <taxon>Eukaryota</taxon>
        <taxon>Viridiplantae</taxon>
        <taxon>Streptophyta</taxon>
        <taxon>Embryophyta</taxon>
        <taxon>Tracheophyta</taxon>
        <taxon>Spermatophyta</taxon>
        <taxon>Magnoliopsida</taxon>
        <taxon>eudicotyledons</taxon>
        <taxon>Gunneridae</taxon>
        <taxon>Pentapetalae</taxon>
        <taxon>Caryophyllales</taxon>
        <taxon>Caryophyllaceae</taxon>
        <taxon>Caryophylleae</taxon>
        <taxon>Saponaria</taxon>
    </lineage>
</organism>
<feature type="transmembrane region" description="Helical" evidence="5">
    <location>
        <begin position="107"/>
        <end position="128"/>
    </location>
</feature>
<keyword evidence="2 5" id="KW-0812">Transmembrane</keyword>
<evidence type="ECO:0000259" key="8">
    <source>
        <dbReference type="Pfam" id="PF23262"/>
    </source>
</evidence>
<feature type="transmembrane region" description="Helical" evidence="5">
    <location>
        <begin position="235"/>
        <end position="255"/>
    </location>
</feature>
<evidence type="ECO:0000256" key="4">
    <source>
        <dbReference type="ARBA" id="ARBA00023136"/>
    </source>
</evidence>
<feature type="transmembrane region" description="Helical" evidence="5">
    <location>
        <begin position="323"/>
        <end position="341"/>
    </location>
</feature>
<evidence type="ECO:0000259" key="7">
    <source>
        <dbReference type="Pfam" id="PF06813"/>
    </source>
</evidence>
<dbReference type="SUPFAM" id="SSF103473">
    <property type="entry name" value="MFS general substrate transporter"/>
    <property type="match status" value="1"/>
</dbReference>
<feature type="domain" description="NFD4 C-terminal" evidence="8">
    <location>
        <begin position="309"/>
        <end position="519"/>
    </location>
</feature>
<evidence type="ECO:0000256" key="1">
    <source>
        <dbReference type="ARBA" id="ARBA00004141"/>
    </source>
</evidence>
<keyword evidence="10" id="KW-1185">Reference proteome</keyword>
<dbReference type="GO" id="GO:0016020">
    <property type="term" value="C:membrane"/>
    <property type="evidence" value="ECO:0007669"/>
    <property type="project" value="UniProtKB-SubCell"/>
</dbReference>
<dbReference type="InterPro" id="IPR056555">
    <property type="entry name" value="NFD4_C"/>
</dbReference>
<keyword evidence="4 5" id="KW-0472">Membrane</keyword>
<evidence type="ECO:0000313" key="9">
    <source>
        <dbReference type="EMBL" id="KAK9665011.1"/>
    </source>
</evidence>
<name>A0AAW1GRQ3_SAPOF</name>
<proteinExistence type="predicted"/>
<feature type="chain" id="PRO_5043665439" description="Nodulin-like protein" evidence="6">
    <location>
        <begin position="25"/>
        <end position="523"/>
    </location>
</feature>